<accession>A0AB36QZR3</accession>
<protein>
    <recommendedName>
        <fullName evidence="4">Antifreeze protein</fullName>
    </recommendedName>
</protein>
<keyword evidence="1" id="KW-0732">Signal</keyword>
<organism evidence="2 3">
    <name type="scientific">Mesorhizobium mediterraneum</name>
    <dbReference type="NCBI Taxonomy" id="43617"/>
    <lineage>
        <taxon>Bacteria</taxon>
        <taxon>Pseudomonadati</taxon>
        <taxon>Pseudomonadota</taxon>
        <taxon>Alphaproteobacteria</taxon>
        <taxon>Hyphomicrobiales</taxon>
        <taxon>Phyllobacteriaceae</taxon>
        <taxon>Mesorhizobium</taxon>
    </lineage>
</organism>
<reference evidence="3" key="1">
    <citation type="submission" date="2017-08" db="EMBL/GenBank/DDBJ databases">
        <title>Mesorhizobium wenxinae sp. nov., a novel rhizobial species isolated from root nodules of chickpea (Cicer arietinum L.).</title>
        <authorList>
            <person name="Zhang J."/>
        </authorList>
    </citation>
    <scope>NUCLEOTIDE SEQUENCE [LARGE SCALE GENOMIC DNA]</scope>
    <source>
        <strain evidence="3">USDA 3392</strain>
    </source>
</reference>
<dbReference type="Proteomes" id="UP000216215">
    <property type="component" value="Unassembled WGS sequence"/>
</dbReference>
<dbReference type="AlphaFoldDB" id="A0AB36QZR3"/>
<evidence type="ECO:0000313" key="2">
    <source>
        <dbReference type="EMBL" id="PAP97781.1"/>
    </source>
</evidence>
<evidence type="ECO:0000313" key="3">
    <source>
        <dbReference type="Proteomes" id="UP000216215"/>
    </source>
</evidence>
<evidence type="ECO:0000256" key="1">
    <source>
        <dbReference type="SAM" id="SignalP"/>
    </source>
</evidence>
<gene>
    <name evidence="2" type="ORF">CIT25_34895</name>
</gene>
<comment type="caution">
    <text evidence="2">The sequence shown here is derived from an EMBL/GenBank/DDBJ whole genome shotgun (WGS) entry which is preliminary data.</text>
</comment>
<dbReference type="RefSeq" id="WP_095489612.1">
    <property type="nucleotide sequence ID" value="NZ_CP088151.1"/>
</dbReference>
<sequence>MRNFLINTVLALAMGISGLPLITGSTAAQEFEFSIGRDGPQLRTRERCDPYEDDDCYEDRYVEQRVVRRGCTEGQALDKAERIGVRRARIVSAGRRTIEVRGRSRDGERVYLTFGRERGCPVY</sequence>
<proteinExistence type="predicted"/>
<feature type="signal peptide" evidence="1">
    <location>
        <begin position="1"/>
        <end position="27"/>
    </location>
</feature>
<feature type="chain" id="PRO_5044194647" description="Antifreeze protein" evidence="1">
    <location>
        <begin position="28"/>
        <end position="123"/>
    </location>
</feature>
<keyword evidence="3" id="KW-1185">Reference proteome</keyword>
<evidence type="ECO:0008006" key="4">
    <source>
        <dbReference type="Google" id="ProtNLM"/>
    </source>
</evidence>
<name>A0AB36QZR3_9HYPH</name>
<dbReference type="EMBL" id="NPKI01000051">
    <property type="protein sequence ID" value="PAP97781.1"/>
    <property type="molecule type" value="Genomic_DNA"/>
</dbReference>